<proteinExistence type="predicted"/>
<comment type="caution">
    <text evidence="2">The sequence shown here is derived from an EMBL/GenBank/DDBJ whole genome shotgun (WGS) entry which is preliminary data.</text>
</comment>
<evidence type="ECO:0000256" key="1">
    <source>
        <dbReference type="SAM" id="Phobius"/>
    </source>
</evidence>
<organism evidence="2 3">
    <name type="scientific">Candidatus Nitronereus thalassa</name>
    <dbReference type="NCBI Taxonomy" id="3020898"/>
    <lineage>
        <taxon>Bacteria</taxon>
        <taxon>Pseudomonadati</taxon>
        <taxon>Nitrospirota</taxon>
        <taxon>Nitrospiria</taxon>
        <taxon>Nitrospirales</taxon>
        <taxon>Nitrospiraceae</taxon>
        <taxon>Candidatus Nitronereus</taxon>
    </lineage>
</organism>
<dbReference type="EMBL" id="JAQOUE010000001">
    <property type="protein sequence ID" value="MDT7042539.1"/>
    <property type="molecule type" value="Genomic_DNA"/>
</dbReference>
<sequence>MGTTHHIIRTTLLGIALAILTIPLFHAPLTIPHFPESESYGPLEFSDVRIVTLDLSVPYSDPDLIHRMTIHADDSFMWCFQGSSQEPFCQDELWDERHAQLWKHLMTLQGIPSL</sequence>
<dbReference type="Proteomes" id="UP001250932">
    <property type="component" value="Unassembled WGS sequence"/>
</dbReference>
<evidence type="ECO:0000313" key="3">
    <source>
        <dbReference type="Proteomes" id="UP001250932"/>
    </source>
</evidence>
<dbReference type="RefSeq" id="WP_313832958.1">
    <property type="nucleotide sequence ID" value="NZ_JAQOUE010000001.1"/>
</dbReference>
<keyword evidence="1" id="KW-1133">Transmembrane helix</keyword>
<evidence type="ECO:0000313" key="2">
    <source>
        <dbReference type="EMBL" id="MDT7042539.1"/>
    </source>
</evidence>
<name>A0ABU3K7W8_9BACT</name>
<gene>
    <name evidence="2" type="ORF">PPG34_09250</name>
</gene>
<protein>
    <submittedName>
        <fullName evidence="2">Uncharacterized protein</fullName>
    </submittedName>
</protein>
<reference evidence="2 3" key="1">
    <citation type="journal article" date="2023" name="ISME J.">
        <title>Cultivation and genomic characterization of novel and ubiquitous marine nitrite-oxidizing bacteria from the Nitrospirales.</title>
        <authorList>
            <person name="Mueller A.J."/>
            <person name="Daebeler A."/>
            <person name="Herbold C.W."/>
            <person name="Kirkegaard R.H."/>
            <person name="Daims H."/>
        </authorList>
    </citation>
    <scope>NUCLEOTIDE SEQUENCE [LARGE SCALE GENOMIC DNA]</scope>
    <source>
        <strain evidence="2 3">EB</strain>
    </source>
</reference>
<keyword evidence="1" id="KW-0472">Membrane</keyword>
<keyword evidence="3" id="KW-1185">Reference proteome</keyword>
<keyword evidence="1" id="KW-0812">Transmembrane</keyword>
<feature type="transmembrane region" description="Helical" evidence="1">
    <location>
        <begin position="12"/>
        <end position="29"/>
    </location>
</feature>
<accession>A0ABU3K7W8</accession>